<dbReference type="Proteomes" id="UP000092460">
    <property type="component" value="Unassembled WGS sequence"/>
</dbReference>
<dbReference type="EnsemblMetazoa" id="GPPI029598-RA">
    <property type="protein sequence ID" value="GPPI029598-PA"/>
    <property type="gene ID" value="GPPI029598"/>
</dbReference>
<name>A0A1B0BGT5_9MUSC</name>
<sequence length="618" mass="69120">MKLNGALEPHQGASVQRSSTGVVAIASKYREQRYPYQNVDVVKDVNFTRNAVGVDKMQQQQQQQHQSCASYVKIISKKLESSKATCSGSNDKSNNNNNNNKKKKKKNNNNNNEENNSNVNRFTNIDYNSHGNRGRRTHQKQIKQQQIRREEQQTLIDVNIETRLLHQSLVKVVTLEASSRYSPSVQTAAAKRVVIGNNLVRNPDSSQLSMFLWQTIIILWPFISTFDVSAKVIKVMRASREFNSLRSGNIWPKSDKMLTLCLLYAAAFTLPQLALANDDDHFFGVNSFSMAPEATTTEFDYASRGQKKFGDKCENTLECGFPGSICDPKKKSCQCTEDLPVTNHIDKCGKEAAVNESCFFNEQCEAKYFQTECRDGRCVCRFEMTPFWLKDGSVECKAGRQDKKTPEVYVDWAMIGVLIGMALMFIIICVVLRLFSQARWHENRTIFNTPNPRLMNVSLLRESKLLHGQERRGSRMSVRGPSRQPSMASLRPHSPNPSLGKTGRMIRSKSNTRSSDSRVSDTSNCSRLIEHSHATNMHQTSHATNLTHVIHPHNSATVSPLSTHNVVATGNAGTVPNTTTTNTTTTTYVSQIPLAGTTACSTPLSTPPPSVANKTNKF</sequence>
<dbReference type="AlphaFoldDB" id="A0A1B0BGT5"/>
<feature type="compositionally biased region" description="Basic residues" evidence="1">
    <location>
        <begin position="132"/>
        <end position="141"/>
    </location>
</feature>
<evidence type="ECO:0000313" key="3">
    <source>
        <dbReference type="EnsemblMetazoa" id="GPPI029598-PA"/>
    </source>
</evidence>
<dbReference type="VEuPathDB" id="VectorBase:GPPI029598"/>
<evidence type="ECO:0008006" key="5">
    <source>
        <dbReference type="Google" id="ProtNLM"/>
    </source>
</evidence>
<organism evidence="3 4">
    <name type="scientific">Glossina palpalis gambiensis</name>
    <dbReference type="NCBI Taxonomy" id="67801"/>
    <lineage>
        <taxon>Eukaryota</taxon>
        <taxon>Metazoa</taxon>
        <taxon>Ecdysozoa</taxon>
        <taxon>Arthropoda</taxon>
        <taxon>Hexapoda</taxon>
        <taxon>Insecta</taxon>
        <taxon>Pterygota</taxon>
        <taxon>Neoptera</taxon>
        <taxon>Endopterygota</taxon>
        <taxon>Diptera</taxon>
        <taxon>Brachycera</taxon>
        <taxon>Muscomorpha</taxon>
        <taxon>Hippoboscoidea</taxon>
        <taxon>Glossinidae</taxon>
        <taxon>Glossina</taxon>
    </lineage>
</organism>
<accession>A0A1B0BGT5</accession>
<proteinExistence type="predicted"/>
<evidence type="ECO:0000256" key="2">
    <source>
        <dbReference type="SAM" id="Phobius"/>
    </source>
</evidence>
<protein>
    <recommendedName>
        <fullName evidence="5">EB domain-containing protein</fullName>
    </recommendedName>
</protein>
<feature type="transmembrane region" description="Helical" evidence="2">
    <location>
        <begin position="412"/>
        <end position="435"/>
    </location>
</feature>
<feature type="compositionally biased region" description="Low complexity" evidence="1">
    <location>
        <begin position="108"/>
        <end position="118"/>
    </location>
</feature>
<keyword evidence="2" id="KW-0472">Membrane</keyword>
<feature type="compositionally biased region" description="Polar residues" evidence="1">
    <location>
        <begin position="119"/>
        <end position="131"/>
    </location>
</feature>
<dbReference type="PANTHER" id="PTHR36911">
    <property type="entry name" value="LIM ZINC-BINDING DOMAIN-CONTAINING PROTEIN-RELATED"/>
    <property type="match status" value="1"/>
</dbReference>
<feature type="region of interest" description="Disordered" evidence="1">
    <location>
        <begin position="1"/>
        <end position="20"/>
    </location>
</feature>
<feature type="region of interest" description="Disordered" evidence="1">
    <location>
        <begin position="466"/>
        <end position="523"/>
    </location>
</feature>
<keyword evidence="2" id="KW-0812">Transmembrane</keyword>
<feature type="compositionally biased region" description="Polar residues" evidence="1">
    <location>
        <begin position="82"/>
        <end position="91"/>
    </location>
</feature>
<reference evidence="4" key="1">
    <citation type="submission" date="2015-01" db="EMBL/GenBank/DDBJ databases">
        <authorList>
            <person name="Aksoy S."/>
            <person name="Warren W."/>
            <person name="Wilson R.K."/>
        </authorList>
    </citation>
    <scope>NUCLEOTIDE SEQUENCE [LARGE SCALE GENOMIC DNA]</scope>
    <source>
        <strain evidence="4">IAEA</strain>
    </source>
</reference>
<evidence type="ECO:0000256" key="1">
    <source>
        <dbReference type="SAM" id="MobiDB-lite"/>
    </source>
</evidence>
<keyword evidence="2" id="KW-1133">Transmembrane helix</keyword>
<reference evidence="3" key="2">
    <citation type="submission" date="2020-05" db="UniProtKB">
        <authorList>
            <consortium name="EnsemblMetazoa"/>
        </authorList>
    </citation>
    <scope>IDENTIFICATION</scope>
    <source>
        <strain evidence="3">IAEA</strain>
    </source>
</reference>
<keyword evidence="4" id="KW-1185">Reference proteome</keyword>
<evidence type="ECO:0000313" key="4">
    <source>
        <dbReference type="Proteomes" id="UP000092460"/>
    </source>
</evidence>
<feature type="region of interest" description="Disordered" evidence="1">
    <location>
        <begin position="82"/>
        <end position="148"/>
    </location>
</feature>
<dbReference type="EMBL" id="JXJN01013988">
    <property type="status" value="NOT_ANNOTATED_CDS"/>
    <property type="molecule type" value="Genomic_DNA"/>
</dbReference>